<dbReference type="PANTHER" id="PTHR23517:SF2">
    <property type="entry name" value="MULTIDRUG RESISTANCE PROTEIN MDTH"/>
    <property type="match status" value="1"/>
</dbReference>
<keyword evidence="5 7" id="KW-1133">Transmembrane helix</keyword>
<protein>
    <submittedName>
        <fullName evidence="9">Major facilitator transporter</fullName>
    </submittedName>
</protein>
<dbReference type="InterPro" id="IPR011701">
    <property type="entry name" value="MFS"/>
</dbReference>
<dbReference type="EMBL" id="JUIW01000006">
    <property type="protein sequence ID" value="RYJ42860.1"/>
    <property type="molecule type" value="Genomic_DNA"/>
</dbReference>
<feature type="transmembrane region" description="Helical" evidence="7">
    <location>
        <begin position="175"/>
        <end position="193"/>
    </location>
</feature>
<feature type="domain" description="Major facilitator superfamily (MFS) profile" evidence="8">
    <location>
        <begin position="19"/>
        <end position="403"/>
    </location>
</feature>
<name>A0A444WAF1_9FLAO</name>
<dbReference type="AlphaFoldDB" id="A0A444WAF1"/>
<feature type="transmembrane region" description="Helical" evidence="7">
    <location>
        <begin position="146"/>
        <end position="169"/>
    </location>
</feature>
<dbReference type="Gene3D" id="1.20.1250.20">
    <property type="entry name" value="MFS general substrate transporter like domains"/>
    <property type="match status" value="1"/>
</dbReference>
<keyword evidence="2" id="KW-0813">Transport</keyword>
<feature type="transmembrane region" description="Helical" evidence="7">
    <location>
        <begin position="348"/>
        <end position="367"/>
    </location>
</feature>
<accession>A0A444WAF1</accession>
<evidence type="ECO:0000313" key="10">
    <source>
        <dbReference type="Proteomes" id="UP000289775"/>
    </source>
</evidence>
<evidence type="ECO:0000256" key="3">
    <source>
        <dbReference type="ARBA" id="ARBA00022475"/>
    </source>
</evidence>
<dbReference type="RefSeq" id="WP_129751086.1">
    <property type="nucleotide sequence ID" value="NZ_JUIW01000006.1"/>
</dbReference>
<sequence>MFSQAFTRYINNFRGFSREIWILTLITFINRAGTMVLPFLSKYLKEDLHFSYDQVGWILVSFGFGSMAGSWIGGKLSDKIGFYKVMVFSLFSTGILFFGLQFVTSFEGLCFAMFGIMVIADMFRPAMFVSLGAYAKPENRTRALTLVRLAVNLGFAAGPALGGLIIIGIGYKGLFWADGASCIISILIFYILVKEKKKSKEPETFSDEPLKKRYVWNDATFIIFLFTSFTTAMVFFQLFTTLPLYHREAYGLTELHTGLIMSFNGLMVFFMEMPIVGYFERKNFPKIKIIIWGSLLFAASFFVLLINVWIGILLLSVVFLTFGEMFCFPFANSFALSRAPRGQEGKYMALYTMTFSMAHILSAKTGMTIISHEHGGYNVNWFFMGCAALLAAAATLWVKNRLKNETA</sequence>
<evidence type="ECO:0000256" key="4">
    <source>
        <dbReference type="ARBA" id="ARBA00022692"/>
    </source>
</evidence>
<evidence type="ECO:0000256" key="5">
    <source>
        <dbReference type="ARBA" id="ARBA00022989"/>
    </source>
</evidence>
<feature type="transmembrane region" description="Helical" evidence="7">
    <location>
        <begin position="379"/>
        <end position="398"/>
    </location>
</feature>
<feature type="transmembrane region" description="Helical" evidence="7">
    <location>
        <begin position="316"/>
        <end position="336"/>
    </location>
</feature>
<dbReference type="InterPro" id="IPR036259">
    <property type="entry name" value="MFS_trans_sf"/>
</dbReference>
<keyword evidence="10" id="KW-1185">Reference proteome</keyword>
<feature type="transmembrane region" description="Helical" evidence="7">
    <location>
        <begin position="214"/>
        <end position="239"/>
    </location>
</feature>
<evidence type="ECO:0000256" key="1">
    <source>
        <dbReference type="ARBA" id="ARBA00004651"/>
    </source>
</evidence>
<dbReference type="InterPro" id="IPR050171">
    <property type="entry name" value="MFS_Transporters"/>
</dbReference>
<gene>
    <name evidence="9" type="ORF">NU09_1959</name>
</gene>
<organism evidence="9 10">
    <name type="scientific">Flavobacterium beibuense</name>
    <dbReference type="NCBI Taxonomy" id="657326"/>
    <lineage>
        <taxon>Bacteria</taxon>
        <taxon>Pseudomonadati</taxon>
        <taxon>Bacteroidota</taxon>
        <taxon>Flavobacteriia</taxon>
        <taxon>Flavobacteriales</taxon>
        <taxon>Flavobacteriaceae</taxon>
        <taxon>Flavobacterium</taxon>
    </lineage>
</organism>
<feature type="transmembrane region" description="Helical" evidence="7">
    <location>
        <begin position="259"/>
        <end position="277"/>
    </location>
</feature>
<keyword evidence="6 7" id="KW-0472">Membrane</keyword>
<evidence type="ECO:0000256" key="2">
    <source>
        <dbReference type="ARBA" id="ARBA00022448"/>
    </source>
</evidence>
<evidence type="ECO:0000256" key="6">
    <source>
        <dbReference type="ARBA" id="ARBA00023136"/>
    </source>
</evidence>
<dbReference type="PANTHER" id="PTHR23517">
    <property type="entry name" value="RESISTANCE PROTEIN MDTM, PUTATIVE-RELATED-RELATED"/>
    <property type="match status" value="1"/>
</dbReference>
<proteinExistence type="predicted"/>
<dbReference type="OrthoDB" id="5379144at2"/>
<feature type="transmembrane region" description="Helical" evidence="7">
    <location>
        <begin position="20"/>
        <end position="40"/>
    </location>
</feature>
<dbReference type="GO" id="GO:0005886">
    <property type="term" value="C:plasma membrane"/>
    <property type="evidence" value="ECO:0007669"/>
    <property type="project" value="UniProtKB-SubCell"/>
</dbReference>
<comment type="subcellular location">
    <subcellularLocation>
        <location evidence="1">Cell membrane</location>
        <topology evidence="1">Multi-pass membrane protein</topology>
    </subcellularLocation>
</comment>
<keyword evidence="3" id="KW-1003">Cell membrane</keyword>
<feature type="transmembrane region" description="Helical" evidence="7">
    <location>
        <begin position="289"/>
        <end position="310"/>
    </location>
</feature>
<dbReference type="PROSITE" id="PS50850">
    <property type="entry name" value="MFS"/>
    <property type="match status" value="1"/>
</dbReference>
<evidence type="ECO:0000259" key="8">
    <source>
        <dbReference type="PROSITE" id="PS50850"/>
    </source>
</evidence>
<feature type="transmembrane region" description="Helical" evidence="7">
    <location>
        <begin position="112"/>
        <end position="134"/>
    </location>
</feature>
<comment type="caution">
    <text evidence="9">The sequence shown here is derived from an EMBL/GenBank/DDBJ whole genome shotgun (WGS) entry which is preliminary data.</text>
</comment>
<feature type="transmembrane region" description="Helical" evidence="7">
    <location>
        <begin position="85"/>
        <end position="106"/>
    </location>
</feature>
<evidence type="ECO:0000313" key="9">
    <source>
        <dbReference type="EMBL" id="RYJ42860.1"/>
    </source>
</evidence>
<dbReference type="Proteomes" id="UP000289775">
    <property type="component" value="Unassembled WGS sequence"/>
</dbReference>
<dbReference type="GO" id="GO:0022857">
    <property type="term" value="F:transmembrane transporter activity"/>
    <property type="evidence" value="ECO:0007669"/>
    <property type="project" value="InterPro"/>
</dbReference>
<dbReference type="InterPro" id="IPR020846">
    <property type="entry name" value="MFS_dom"/>
</dbReference>
<reference evidence="9 10" key="1">
    <citation type="submission" date="2014-12" db="EMBL/GenBank/DDBJ databases">
        <title>Genome sequence of Flavobacterium beibuense RSKm HC5.</title>
        <authorList>
            <person name="Kim J.F."/>
            <person name="Song J.Y."/>
            <person name="Kwak M.-J."/>
            <person name="Lee S.-W."/>
        </authorList>
    </citation>
    <scope>NUCLEOTIDE SEQUENCE [LARGE SCALE GENOMIC DNA]</scope>
    <source>
        <strain evidence="9 10">RSKm HC5</strain>
    </source>
</reference>
<dbReference type="Pfam" id="PF07690">
    <property type="entry name" value="MFS_1"/>
    <property type="match status" value="1"/>
</dbReference>
<keyword evidence="4 7" id="KW-0812">Transmembrane</keyword>
<feature type="transmembrane region" description="Helical" evidence="7">
    <location>
        <begin position="55"/>
        <end position="73"/>
    </location>
</feature>
<dbReference type="SUPFAM" id="SSF103473">
    <property type="entry name" value="MFS general substrate transporter"/>
    <property type="match status" value="1"/>
</dbReference>
<evidence type="ECO:0000256" key="7">
    <source>
        <dbReference type="SAM" id="Phobius"/>
    </source>
</evidence>